<dbReference type="Proteomes" id="UP000663595">
    <property type="component" value="Segment"/>
</dbReference>
<protein>
    <submittedName>
        <fullName evidence="1">Tail protein</fullName>
    </submittedName>
</protein>
<sequence length="181" mass="18972">MKLKKRAIGAVGRIEEYAAAIPPKNTIKANGAELSRVLFWRLFKHAQESGNLVDQASKDKGHFGTGDGLTTFTIPDRRGVVGRGFDDGAGLDSAPTLGRYQGDNNRHHGHGMDAAGHHAHHTTFYVANGGGGTIPVGFSSVGGAFNVGTSGAGSHAHPVHGSGAPEATMKNVSLLYCIRYQ</sequence>
<keyword evidence="2" id="KW-1185">Reference proteome</keyword>
<proteinExistence type="predicted"/>
<organism evidence="1 2">
    <name type="scientific">Marinomonas phage MfV</name>
    <dbReference type="NCBI Taxonomy" id="2815747"/>
    <lineage>
        <taxon>Viruses</taxon>
        <taxon>Varidnaviria</taxon>
        <taxon>Abadenavirae</taxon>
        <taxon>Produgelaviricota</taxon>
        <taxon>Belvinaviricetes</taxon>
        <taxon>Vinavirales</taxon>
        <taxon>Parnassusviridae</taxon>
        <taxon>Corycianvirus</taxon>
        <taxon>Corycianvirus MfV</taxon>
    </lineage>
</organism>
<accession>A0A899ISM6</accession>
<reference evidence="1" key="1">
    <citation type="submission" date="2021-02" db="EMBL/GenBank/DDBJ databases">
        <title>Identification of vesicle-like marine bacterial viruses: A missing link between bacterial viruses and vesicles.</title>
        <authorList>
            <person name="Sun M."/>
            <person name="Wang P."/>
            <person name="Chen X."/>
            <person name="Xu Zhong K."/>
            <person name="Li H."/>
            <person name="Sui X."/>
            <person name="Zhao L."/>
            <person name="Li K."/>
            <person name="Qin Q."/>
            <person name="Su H."/>
            <person name="Zhang X."/>
            <person name="Li P."/>
            <person name="Li C."/>
            <person name="Fu H."/>
            <person name="Shen Q."/>
            <person name="Chen Y."/>
            <person name="McMinn A."/>
            <person name="A Suttle C.A."/>
            <person name="Wang M."/>
            <person name="Zhang Y."/>
        </authorList>
    </citation>
    <scope>NUCLEOTIDE SEQUENCE</scope>
</reference>
<dbReference type="SUPFAM" id="SSF88874">
    <property type="entry name" value="Receptor-binding domain of short tail fibre protein gp12"/>
    <property type="match status" value="1"/>
</dbReference>
<evidence type="ECO:0000313" key="2">
    <source>
        <dbReference type="Proteomes" id="UP000663595"/>
    </source>
</evidence>
<evidence type="ECO:0000313" key="1">
    <source>
        <dbReference type="EMBL" id="QSM01477.1"/>
    </source>
</evidence>
<name>A0A899ISM6_9VIRU</name>
<dbReference type="EMBL" id="MW618650">
    <property type="protein sequence ID" value="QSM01477.1"/>
    <property type="molecule type" value="Genomic_DNA"/>
</dbReference>